<evidence type="ECO:0000313" key="3">
    <source>
        <dbReference type="Proteomes" id="UP001078443"/>
    </source>
</evidence>
<accession>A0ABT4D3A9</accession>
<feature type="transmembrane region" description="Helical" evidence="1">
    <location>
        <begin position="21"/>
        <end position="39"/>
    </location>
</feature>
<feature type="transmembrane region" description="Helical" evidence="1">
    <location>
        <begin position="59"/>
        <end position="83"/>
    </location>
</feature>
<dbReference type="RefSeq" id="WP_268042325.1">
    <property type="nucleotide sequence ID" value="NZ_JAPQER010000009.1"/>
</dbReference>
<feature type="transmembrane region" description="Helical" evidence="1">
    <location>
        <begin position="95"/>
        <end position="114"/>
    </location>
</feature>
<gene>
    <name evidence="2" type="ORF">OW763_15525</name>
</gene>
<keyword evidence="3" id="KW-1185">Reference proteome</keyword>
<evidence type="ECO:0000256" key="1">
    <source>
        <dbReference type="SAM" id="Phobius"/>
    </source>
</evidence>
<sequence length="187" mass="20849">MTFTLPVSGNKIVGSKIIVSLMWFAAASVLGIVIFMLILKGDLDLNIISEIRDEVNLFQAIMLGIIVSIVLTVKFLSMVYFSITISKVAFKKKRIGKALSFILFIILNAGISYIEYLVVKYIPYMINIELIRDVQYIGMNIIQRNYGVIQGSAQGVQMNVAGTIYSILILIILFVGIGYLIDNKIDL</sequence>
<comment type="caution">
    <text evidence="2">The sequence shown here is derived from an EMBL/GenBank/DDBJ whole genome shotgun (WGS) entry which is preliminary data.</text>
</comment>
<evidence type="ECO:0000313" key="2">
    <source>
        <dbReference type="EMBL" id="MCY6485734.1"/>
    </source>
</evidence>
<reference evidence="2" key="1">
    <citation type="submission" date="2022-12" db="EMBL/GenBank/DDBJ databases">
        <authorList>
            <person name="Wang J."/>
        </authorList>
    </citation>
    <scope>NUCLEOTIDE SEQUENCE</scope>
    <source>
        <strain evidence="2">HY-45-18</strain>
    </source>
</reference>
<dbReference type="Proteomes" id="UP001078443">
    <property type="component" value="Unassembled WGS sequence"/>
</dbReference>
<protein>
    <recommendedName>
        <fullName evidence="4">ABC transporter permease</fullName>
    </recommendedName>
</protein>
<keyword evidence="1" id="KW-0812">Transmembrane</keyword>
<keyword evidence="1" id="KW-0472">Membrane</keyword>
<feature type="transmembrane region" description="Helical" evidence="1">
    <location>
        <begin position="162"/>
        <end position="181"/>
    </location>
</feature>
<proteinExistence type="predicted"/>
<evidence type="ECO:0008006" key="4">
    <source>
        <dbReference type="Google" id="ProtNLM"/>
    </source>
</evidence>
<name>A0ABT4D3A9_9CLOT</name>
<keyword evidence="1" id="KW-1133">Transmembrane helix</keyword>
<organism evidence="2 3">
    <name type="scientific">Clostridium aestuarii</name>
    <dbReference type="NCBI Taxonomy" id="338193"/>
    <lineage>
        <taxon>Bacteria</taxon>
        <taxon>Bacillati</taxon>
        <taxon>Bacillota</taxon>
        <taxon>Clostridia</taxon>
        <taxon>Eubacteriales</taxon>
        <taxon>Clostridiaceae</taxon>
        <taxon>Clostridium</taxon>
    </lineage>
</organism>
<dbReference type="EMBL" id="JAPQER010000009">
    <property type="protein sequence ID" value="MCY6485734.1"/>
    <property type="molecule type" value="Genomic_DNA"/>
</dbReference>